<comment type="similarity">
    <text evidence="6">Belongs to the BsaP family.</text>
</comment>
<evidence type="ECO:0000256" key="3">
    <source>
        <dbReference type="ARBA" id="ARBA00022756"/>
    </source>
</evidence>
<keyword evidence="2" id="KW-0479">Metal-binding</keyword>
<dbReference type="AlphaFoldDB" id="A0A1V2IKZ0"/>
<dbReference type="STRING" id="1834516.BL253_00240"/>
<comment type="cofactor">
    <cofactor evidence="1">
        <name>iron-sulfur cluster</name>
        <dbReference type="ChEBI" id="CHEBI:30408"/>
    </cofactor>
</comment>
<evidence type="ECO:0000313" key="10">
    <source>
        <dbReference type="Proteomes" id="UP000188929"/>
    </source>
</evidence>
<reference evidence="10" key="1">
    <citation type="submission" date="2016-10" db="EMBL/GenBank/DDBJ databases">
        <title>Frankia sp. NRRL B-16386 Genome sequencing.</title>
        <authorList>
            <person name="Ghodhbane-Gtari F."/>
            <person name="Swanson E."/>
            <person name="Gueddou A."/>
            <person name="Hezbri K."/>
            <person name="Ktari K."/>
            <person name="Nouioui I."/>
            <person name="Morris K."/>
            <person name="Simpson S."/>
            <person name="Abebe-Akele F."/>
            <person name="Thomas K."/>
            <person name="Gtari M."/>
            <person name="Tisa L.S."/>
        </authorList>
    </citation>
    <scope>NUCLEOTIDE SEQUENCE [LARGE SCALE GENOMIC DNA]</scope>
    <source>
        <strain evidence="10">NRRL B-16386</strain>
    </source>
</reference>
<dbReference type="InterPro" id="IPR058605">
    <property type="entry name" value="BsaP_C"/>
</dbReference>
<dbReference type="EMBL" id="MOMC01000002">
    <property type="protein sequence ID" value="ONH33853.1"/>
    <property type="molecule type" value="Genomic_DNA"/>
</dbReference>
<evidence type="ECO:0000256" key="4">
    <source>
        <dbReference type="ARBA" id="ARBA00023004"/>
    </source>
</evidence>
<sequence length="79" mass="8181">MAGPHDGPSPYGAGAVQVASVGYCDRCGEPAATGSHDRCAAARALEPPRYCPTCRRRLVVQVVPTGWTARCAEHGVTAS</sequence>
<dbReference type="OrthoDB" id="3829284at2"/>
<keyword evidence="10" id="KW-1185">Reference proteome</keyword>
<evidence type="ECO:0000256" key="7">
    <source>
        <dbReference type="ARBA" id="ARBA00093796"/>
    </source>
</evidence>
<evidence type="ECO:0000313" key="9">
    <source>
        <dbReference type="EMBL" id="ONH33853.1"/>
    </source>
</evidence>
<comment type="caution">
    <text evidence="9">The sequence shown here is derived from an EMBL/GenBank/DDBJ whole genome shotgun (WGS) entry which is preliminary data.</text>
</comment>
<accession>A0A1V2IKZ0</accession>
<gene>
    <name evidence="9" type="ORF">BL253_00240</name>
</gene>
<name>A0A1V2IKZ0_9ACTN</name>
<evidence type="ECO:0000256" key="1">
    <source>
        <dbReference type="ARBA" id="ARBA00001915"/>
    </source>
</evidence>
<evidence type="ECO:0000256" key="2">
    <source>
        <dbReference type="ARBA" id="ARBA00022723"/>
    </source>
</evidence>
<evidence type="ECO:0000256" key="6">
    <source>
        <dbReference type="ARBA" id="ARBA00093780"/>
    </source>
</evidence>
<keyword evidence="4" id="KW-0408">Iron</keyword>
<protein>
    <recommendedName>
        <fullName evidence="7">Biotin synthase auxiliary protein</fullName>
    </recommendedName>
</protein>
<proteinExistence type="inferred from homology"/>
<evidence type="ECO:0000256" key="5">
    <source>
        <dbReference type="ARBA" id="ARBA00093761"/>
    </source>
</evidence>
<dbReference type="RefSeq" id="WP_076812345.1">
    <property type="nucleotide sequence ID" value="NZ_MOMC01000002.1"/>
</dbReference>
<comment type="function">
    <text evidence="5">Required for the activity of the biotin synthase BioB.</text>
</comment>
<keyword evidence="3" id="KW-0093">Biotin biosynthesis</keyword>
<dbReference type="Proteomes" id="UP000188929">
    <property type="component" value="Unassembled WGS sequence"/>
</dbReference>
<dbReference type="Pfam" id="PF26519">
    <property type="entry name" value="BsaP"/>
    <property type="match status" value="1"/>
</dbReference>
<evidence type="ECO:0000259" key="8">
    <source>
        <dbReference type="Pfam" id="PF26519"/>
    </source>
</evidence>
<organism evidence="9 10">
    <name type="scientific">Pseudofrankia asymbiotica</name>
    <dbReference type="NCBI Taxonomy" id="1834516"/>
    <lineage>
        <taxon>Bacteria</taxon>
        <taxon>Bacillati</taxon>
        <taxon>Actinomycetota</taxon>
        <taxon>Actinomycetes</taxon>
        <taxon>Frankiales</taxon>
        <taxon>Frankiaceae</taxon>
        <taxon>Pseudofrankia</taxon>
    </lineage>
</organism>
<feature type="domain" description="Biotin synthase auxiliary protein C-terminal" evidence="8">
    <location>
        <begin position="58"/>
        <end position="79"/>
    </location>
</feature>